<keyword evidence="2" id="KW-1185">Reference proteome</keyword>
<organism evidence="1 2">
    <name type="scientific">Schistosoma mattheei</name>
    <dbReference type="NCBI Taxonomy" id="31246"/>
    <lineage>
        <taxon>Eukaryota</taxon>
        <taxon>Metazoa</taxon>
        <taxon>Spiralia</taxon>
        <taxon>Lophotrochozoa</taxon>
        <taxon>Platyhelminthes</taxon>
        <taxon>Trematoda</taxon>
        <taxon>Digenea</taxon>
        <taxon>Strigeidida</taxon>
        <taxon>Schistosomatoidea</taxon>
        <taxon>Schistosomatidae</taxon>
        <taxon>Schistosoma</taxon>
    </lineage>
</organism>
<accession>A0A183Q3R9</accession>
<evidence type="ECO:0000313" key="1">
    <source>
        <dbReference type="EMBL" id="VDP84487.1"/>
    </source>
</evidence>
<reference evidence="1 2" key="1">
    <citation type="submission" date="2018-11" db="EMBL/GenBank/DDBJ databases">
        <authorList>
            <consortium name="Pathogen Informatics"/>
        </authorList>
    </citation>
    <scope>NUCLEOTIDE SEQUENCE [LARGE SCALE GENOMIC DNA]</scope>
    <source>
        <strain>Denwood</strain>
        <strain evidence="2">Zambia</strain>
    </source>
</reference>
<gene>
    <name evidence="1" type="ORF">SMTD_LOCUS21255</name>
</gene>
<evidence type="ECO:0000313" key="2">
    <source>
        <dbReference type="Proteomes" id="UP000269396"/>
    </source>
</evidence>
<dbReference type="EMBL" id="UZAL01046779">
    <property type="protein sequence ID" value="VDP84487.1"/>
    <property type="molecule type" value="Genomic_DNA"/>
</dbReference>
<sequence length="75" mass="8647">MMSLQILSHILKMVIVCQTVTIKVQNAVNLTMLYIQIVAQIRRIRRNKKLLITTLQIHVHILVDVSPSRDLKSIT</sequence>
<dbReference type="AlphaFoldDB" id="A0A183Q3R9"/>
<dbReference type="Proteomes" id="UP000269396">
    <property type="component" value="Unassembled WGS sequence"/>
</dbReference>
<name>A0A183Q3R9_9TREM</name>
<proteinExistence type="predicted"/>
<protein>
    <submittedName>
        <fullName evidence="1">Uncharacterized protein</fullName>
    </submittedName>
</protein>